<dbReference type="RefSeq" id="WP_133396765.1">
    <property type="nucleotide sequence ID" value="NZ_SNAA01000009.1"/>
</dbReference>
<organism evidence="1 2">
    <name type="scientific">Palleronia sediminis</name>
    <dbReference type="NCBI Taxonomy" id="2547833"/>
    <lineage>
        <taxon>Bacteria</taxon>
        <taxon>Pseudomonadati</taxon>
        <taxon>Pseudomonadota</taxon>
        <taxon>Alphaproteobacteria</taxon>
        <taxon>Rhodobacterales</taxon>
        <taxon>Roseobacteraceae</taxon>
        <taxon>Palleronia</taxon>
    </lineage>
</organism>
<dbReference type="Proteomes" id="UP000295701">
    <property type="component" value="Unassembled WGS sequence"/>
</dbReference>
<comment type="caution">
    <text evidence="1">The sequence shown here is derived from an EMBL/GenBank/DDBJ whole genome shotgun (WGS) entry which is preliminary data.</text>
</comment>
<evidence type="ECO:0000313" key="2">
    <source>
        <dbReference type="Proteomes" id="UP000295701"/>
    </source>
</evidence>
<sequence length="309" mass="34925">MDRQTIGEAERLYSDPDTRIALHLGFHCTGDEALIYSLRQNKPLLAEHGIVVPRRRFFVDEMRRMTTEILRGRPATIPEQEILFKTLIDRELVETLVLSFDSFLCAPRGILGEGRLYPKAGPKLAELRGAFPDNETALFCAIRNPATFLPEVWSRFAGREDPRLFLAGIEPRALRWSDVIARMRAACDDEITVWCHEDTPLIWARVMRAVAGLPEGVALDGTLNVGAQIMTEEGEALLEEYLRLNPPADEPERHRVLEAFFDKFAVEDEIEADVEMPGWSDALISELTLIYEDDLARIAEIPGVTLIEP</sequence>
<name>A0A4R6AAV9_9RHOB</name>
<dbReference type="OrthoDB" id="7816979at2"/>
<accession>A0A4R6AAV9</accession>
<protein>
    <submittedName>
        <fullName evidence="1">Uncharacterized protein</fullName>
    </submittedName>
</protein>
<gene>
    <name evidence="1" type="ORF">E2L08_09090</name>
</gene>
<reference evidence="1 2" key="1">
    <citation type="submission" date="2019-03" db="EMBL/GenBank/DDBJ databases">
        <title>Primorskyibacter sp. SS33 isolated from sediments.</title>
        <authorList>
            <person name="Xunke S."/>
        </authorList>
    </citation>
    <scope>NUCLEOTIDE SEQUENCE [LARGE SCALE GENOMIC DNA]</scope>
    <source>
        <strain evidence="1 2">SS33</strain>
    </source>
</reference>
<dbReference type="EMBL" id="SNAA01000009">
    <property type="protein sequence ID" value="TDL79458.1"/>
    <property type="molecule type" value="Genomic_DNA"/>
</dbReference>
<proteinExistence type="predicted"/>
<evidence type="ECO:0000313" key="1">
    <source>
        <dbReference type="EMBL" id="TDL79458.1"/>
    </source>
</evidence>
<keyword evidence="2" id="KW-1185">Reference proteome</keyword>
<dbReference type="AlphaFoldDB" id="A0A4R6AAV9"/>